<accession>A0A9W9FEC5</accession>
<dbReference type="GO" id="GO:0008270">
    <property type="term" value="F:zinc ion binding"/>
    <property type="evidence" value="ECO:0007669"/>
    <property type="project" value="UniProtKB-KW"/>
</dbReference>
<keyword evidence="1" id="KW-0479">Metal-binding</keyword>
<feature type="domain" description="C3H1-type" evidence="3">
    <location>
        <begin position="62"/>
        <end position="87"/>
    </location>
</feature>
<name>A0A9W9FEC5_9EURO</name>
<keyword evidence="1" id="KW-0863">Zinc-finger</keyword>
<dbReference type="RefSeq" id="XP_056474001.1">
    <property type="nucleotide sequence ID" value="XM_056617842.1"/>
</dbReference>
<sequence>MENAGRLADTPTEINLIGWLLSRRKMEEDNPETLKLVIEFDDANAANQAILMGLALFGRNHDCRFFDARNCKRTARCAFCAKSHDTPDCPHARDRTQAKCAACIKHEKKSNLNHFAFDRGCPIRAERLDIIRANRINGPQWFAFSLSVLIVSVMLAILTSLSEVTG</sequence>
<gene>
    <name evidence="4" type="ORF">N7532_005348</name>
</gene>
<evidence type="ECO:0000256" key="2">
    <source>
        <dbReference type="SAM" id="Phobius"/>
    </source>
</evidence>
<reference evidence="4" key="2">
    <citation type="journal article" date="2023" name="IMA Fungus">
        <title>Comparative genomic study of the Penicillium genus elucidates a diverse pangenome and 15 lateral gene transfer events.</title>
        <authorList>
            <person name="Petersen C."/>
            <person name="Sorensen T."/>
            <person name="Nielsen M.R."/>
            <person name="Sondergaard T.E."/>
            <person name="Sorensen J.L."/>
            <person name="Fitzpatrick D.A."/>
            <person name="Frisvad J.C."/>
            <person name="Nielsen K.L."/>
        </authorList>
    </citation>
    <scope>NUCLEOTIDE SEQUENCE</scope>
    <source>
        <strain evidence="4">IBT 30761</strain>
    </source>
</reference>
<evidence type="ECO:0000259" key="3">
    <source>
        <dbReference type="PROSITE" id="PS50103"/>
    </source>
</evidence>
<dbReference type="InterPro" id="IPR000571">
    <property type="entry name" value="Znf_CCCH"/>
</dbReference>
<reference evidence="4" key="1">
    <citation type="submission" date="2022-11" db="EMBL/GenBank/DDBJ databases">
        <authorList>
            <person name="Petersen C."/>
        </authorList>
    </citation>
    <scope>NUCLEOTIDE SEQUENCE</scope>
    <source>
        <strain evidence="4">IBT 30761</strain>
    </source>
</reference>
<dbReference type="PROSITE" id="PS50103">
    <property type="entry name" value="ZF_C3H1"/>
    <property type="match status" value="1"/>
</dbReference>
<keyword evidence="1" id="KW-0862">Zinc</keyword>
<keyword evidence="5" id="KW-1185">Reference proteome</keyword>
<comment type="caution">
    <text evidence="4">The sequence shown here is derived from an EMBL/GenBank/DDBJ whole genome shotgun (WGS) entry which is preliminary data.</text>
</comment>
<dbReference type="AlphaFoldDB" id="A0A9W9FEC5"/>
<keyword evidence="2" id="KW-1133">Transmembrane helix</keyword>
<evidence type="ECO:0000313" key="5">
    <source>
        <dbReference type="Proteomes" id="UP001149074"/>
    </source>
</evidence>
<keyword evidence="2" id="KW-0472">Membrane</keyword>
<protein>
    <recommendedName>
        <fullName evidence="3">C3H1-type domain-containing protein</fullName>
    </recommendedName>
</protein>
<proteinExistence type="predicted"/>
<dbReference type="GeneID" id="81356821"/>
<feature type="zinc finger region" description="C3H1-type" evidence="1">
    <location>
        <begin position="62"/>
        <end position="87"/>
    </location>
</feature>
<feature type="transmembrane region" description="Helical" evidence="2">
    <location>
        <begin position="141"/>
        <end position="161"/>
    </location>
</feature>
<evidence type="ECO:0000313" key="4">
    <source>
        <dbReference type="EMBL" id="KAJ5098347.1"/>
    </source>
</evidence>
<keyword evidence="2" id="KW-0812">Transmembrane</keyword>
<dbReference type="EMBL" id="JAPQKI010000005">
    <property type="protein sequence ID" value="KAJ5098347.1"/>
    <property type="molecule type" value="Genomic_DNA"/>
</dbReference>
<dbReference type="OrthoDB" id="4359689at2759"/>
<dbReference type="Proteomes" id="UP001149074">
    <property type="component" value="Unassembled WGS sequence"/>
</dbReference>
<organism evidence="4 5">
    <name type="scientific">Penicillium argentinense</name>
    <dbReference type="NCBI Taxonomy" id="1131581"/>
    <lineage>
        <taxon>Eukaryota</taxon>
        <taxon>Fungi</taxon>
        <taxon>Dikarya</taxon>
        <taxon>Ascomycota</taxon>
        <taxon>Pezizomycotina</taxon>
        <taxon>Eurotiomycetes</taxon>
        <taxon>Eurotiomycetidae</taxon>
        <taxon>Eurotiales</taxon>
        <taxon>Aspergillaceae</taxon>
        <taxon>Penicillium</taxon>
    </lineage>
</organism>
<evidence type="ECO:0000256" key="1">
    <source>
        <dbReference type="PROSITE-ProRule" id="PRU00723"/>
    </source>
</evidence>